<keyword evidence="3" id="KW-1185">Reference proteome</keyword>
<comment type="caution">
    <text evidence="2">The sequence shown here is derived from an EMBL/GenBank/DDBJ whole genome shotgun (WGS) entry which is preliminary data.</text>
</comment>
<feature type="region of interest" description="Disordered" evidence="1">
    <location>
        <begin position="1"/>
        <end position="23"/>
    </location>
</feature>
<dbReference type="EMBL" id="PDUG01000002">
    <property type="protein sequence ID" value="PIC44190.1"/>
    <property type="molecule type" value="Genomic_DNA"/>
</dbReference>
<gene>
    <name evidence="2" type="primary">Cnig_chr_II.g4642</name>
    <name evidence="2" type="ORF">B9Z55_004642</name>
</gene>
<evidence type="ECO:0000313" key="2">
    <source>
        <dbReference type="EMBL" id="PIC44190.1"/>
    </source>
</evidence>
<evidence type="ECO:0000256" key="1">
    <source>
        <dbReference type="SAM" id="MobiDB-lite"/>
    </source>
</evidence>
<proteinExistence type="predicted"/>
<dbReference type="AlphaFoldDB" id="A0A2G5UXH0"/>
<evidence type="ECO:0000313" key="3">
    <source>
        <dbReference type="Proteomes" id="UP000230233"/>
    </source>
</evidence>
<sequence>MSAYKVQHEAGTTTHTHNKKQVVNHSKVENVEAPPPSDQSLLWYSHGNLALRYSLAWLMTADWQWMETQTASTHAGGGSNCRPCGWGAAVLASRPRVQQLLRW</sequence>
<name>A0A2G5UXH0_9PELO</name>
<protein>
    <submittedName>
        <fullName evidence="2">Uncharacterized protein</fullName>
    </submittedName>
</protein>
<dbReference type="Proteomes" id="UP000230233">
    <property type="component" value="Chromosome II"/>
</dbReference>
<reference evidence="3" key="1">
    <citation type="submission" date="2017-10" db="EMBL/GenBank/DDBJ databases">
        <title>Rapid genome shrinkage in a self-fertile nematode reveals novel sperm competition proteins.</title>
        <authorList>
            <person name="Yin D."/>
            <person name="Schwarz E.M."/>
            <person name="Thomas C.G."/>
            <person name="Felde R.L."/>
            <person name="Korf I.F."/>
            <person name="Cutter A.D."/>
            <person name="Schartner C.M."/>
            <person name="Ralston E.J."/>
            <person name="Meyer B.J."/>
            <person name="Haag E.S."/>
        </authorList>
    </citation>
    <scope>NUCLEOTIDE SEQUENCE [LARGE SCALE GENOMIC DNA]</scope>
    <source>
        <strain evidence="3">JU1422</strain>
    </source>
</reference>
<organism evidence="2 3">
    <name type="scientific">Caenorhabditis nigoni</name>
    <dbReference type="NCBI Taxonomy" id="1611254"/>
    <lineage>
        <taxon>Eukaryota</taxon>
        <taxon>Metazoa</taxon>
        <taxon>Ecdysozoa</taxon>
        <taxon>Nematoda</taxon>
        <taxon>Chromadorea</taxon>
        <taxon>Rhabditida</taxon>
        <taxon>Rhabditina</taxon>
        <taxon>Rhabditomorpha</taxon>
        <taxon>Rhabditoidea</taxon>
        <taxon>Rhabditidae</taxon>
        <taxon>Peloderinae</taxon>
        <taxon>Caenorhabditis</taxon>
    </lineage>
</organism>
<accession>A0A2G5UXH0</accession>